<proteinExistence type="predicted"/>
<keyword evidence="1" id="KW-1133">Transmembrane helix</keyword>
<keyword evidence="1" id="KW-0472">Membrane</keyword>
<comment type="caution">
    <text evidence="2">The sequence shown here is derived from an EMBL/GenBank/DDBJ whole genome shotgun (WGS) entry which is preliminary data.</text>
</comment>
<gene>
    <name evidence="2" type="ORF">AXG93_4273s1260</name>
</gene>
<dbReference type="PANTHER" id="PTHR33919">
    <property type="entry name" value="OS09G0127700 PROTEIN"/>
    <property type="match status" value="1"/>
</dbReference>
<dbReference type="Pfam" id="PF06522">
    <property type="entry name" value="B12D"/>
    <property type="match status" value="1"/>
</dbReference>
<evidence type="ECO:0000313" key="3">
    <source>
        <dbReference type="Proteomes" id="UP000077202"/>
    </source>
</evidence>
<dbReference type="AlphaFoldDB" id="A0A176VF08"/>
<accession>A0A176VF08</accession>
<keyword evidence="3" id="KW-1185">Reference proteome</keyword>
<reference evidence="2" key="1">
    <citation type="submission" date="2016-03" db="EMBL/GenBank/DDBJ databases">
        <title>Mechanisms controlling the formation of the plant cell surface in tip-growing cells are functionally conserved among land plants.</title>
        <authorList>
            <person name="Honkanen S."/>
            <person name="Jones V.A."/>
            <person name="Morieri G."/>
            <person name="Champion C."/>
            <person name="Hetherington A.J."/>
            <person name="Kelly S."/>
            <person name="Saint-Marcoux D."/>
            <person name="Proust H."/>
            <person name="Prescott H."/>
            <person name="Dolan L."/>
        </authorList>
    </citation>
    <scope>NUCLEOTIDE SEQUENCE [LARGE SCALE GENOMIC DNA]</scope>
    <source>
        <tissue evidence="2">Whole gametophyte</tissue>
    </source>
</reference>
<name>A0A176VF08_MARPO</name>
<dbReference type="Proteomes" id="UP000077202">
    <property type="component" value="Unassembled WGS sequence"/>
</dbReference>
<feature type="transmembrane region" description="Helical" evidence="1">
    <location>
        <begin position="40"/>
        <end position="59"/>
    </location>
</feature>
<keyword evidence="1" id="KW-0812">Transmembrane</keyword>
<dbReference type="EMBL" id="LVLJ01003865">
    <property type="protein sequence ID" value="OAE19430.1"/>
    <property type="molecule type" value="Genomic_DNA"/>
</dbReference>
<protein>
    <submittedName>
        <fullName evidence="2">Uncharacterized protein</fullName>
    </submittedName>
</protein>
<dbReference type="PANTHER" id="PTHR33919:SF1">
    <property type="entry name" value="OS09G0127700 PROTEIN"/>
    <property type="match status" value="1"/>
</dbReference>
<organism evidence="2 3">
    <name type="scientific">Marchantia polymorpha subsp. ruderalis</name>
    <dbReference type="NCBI Taxonomy" id="1480154"/>
    <lineage>
        <taxon>Eukaryota</taxon>
        <taxon>Viridiplantae</taxon>
        <taxon>Streptophyta</taxon>
        <taxon>Embryophyta</taxon>
        <taxon>Marchantiophyta</taxon>
        <taxon>Marchantiopsida</taxon>
        <taxon>Marchantiidae</taxon>
        <taxon>Marchantiales</taxon>
        <taxon>Marchantiaceae</taxon>
        <taxon>Marchantia</taxon>
    </lineage>
</organism>
<evidence type="ECO:0000256" key="1">
    <source>
        <dbReference type="SAM" id="Phobius"/>
    </source>
</evidence>
<evidence type="ECO:0000313" key="2">
    <source>
        <dbReference type="EMBL" id="OAE19430.1"/>
    </source>
</evidence>
<sequence>MVNARSDGPMPNTAPGGAHPFGSTVISRRFAFMTPKMAPIYPLFGIMTIAFGLAGVTIGRQMTVSPDVLIDKHKRKNVPDIEQPELMLHQSEQFMTNSPLRRLAKEHKKGMFFSDIVEQPTTPAFPRESNHYKSEKSVIAASL</sequence>
<dbReference type="InterPro" id="IPR010530">
    <property type="entry name" value="B12D"/>
</dbReference>